<proteinExistence type="predicted"/>
<protein>
    <submittedName>
        <fullName evidence="1">Uncharacterized protein</fullName>
    </submittedName>
</protein>
<accession>A0A6C0BF83</accession>
<sequence length="1618" mass="188913">MTFKVIYHSSLTSKQEVNVVLNPDDHVSLVFKKIGAAINKNPNDLYAWTKQKVSKSPITLLNFIHNVFKNDKMISANDFAYACLNYFNTNVDVSDYKMLSKDIALKLLQGVDFDHVVQPIGHYFTDAGFFMYFPYNPLKKTKFDGVGSAYNEDMLNMTLQTALGHESSYIIHVVSADEFTDPEHPDHPDHPEHQELYFPRKGEKSNQEKVKKFVSYIQTIEDEFATEIAKDKVSTKSYVNMLFLKSKMVFTDFLPSVDLNVLFNSFVTNEFVPFVKYKARTNIYYKVQKGFLASFNDQKELEKWFQLITFKLQDHSYIVFKVKCRNDKYASVILADNLSLDIRFNFHVKDEENIDTIHELFPQVNDVIQKIMQVFEIKLLPLLPKRTKDVMQSFDIIRFVTYNVATLGVRAKKEFAEQFARTKMFSYFEIIPDPTPNLLRLQYKKVDNFGKSDNISSFLTRNFTLTKADAIPKLEELFSLTKEEAENEYEKWELMKDTKAELNDIRFDNYVETKVRFNSPIDVRFVTNGATSLGMMSRISKLIEHILLSSVVKQKESKKDVEAKEIFEQEIKADNVPSPVSVKSIEADEDDLDDWDAELKALEEEFVSQPAQPQPKDDVKQIQTNTNKTKLLALDDEGKVKLKGFVKKMLDSADGDLFSYKSESGKRRDYASLCGWVDRRQPVVITEEEKQHMDKNYPKAYNGYVKTGSTEELEQKHYYICPKVWCPKSRVAIPGDMYKEKKDKSCPGENEEPIVFESKSYWGLGDKALDREHFPGFLDKHTRSDGLCLPCCFKLEPKEGNRNKQRQELCVPKSQQQKDKVHEVNVDEVGTEKYIKSDSYFPLEIGRFGLLPKDLHVFLGKNNCGQRHNGTGLMNEKTDCYLRRGIYHGNQSFIHCIISTLDNPNISSYKDFMNIISQKLNIYQFMSLENGKILKLFIDHSRNIYGKDYIEFRTWFLDQTEYITKFNLLKVKKELQGMSTFEKMKSSQYKDILREFMIYYSYKNFVEYMNNADIEKDHKILLDFINLSTDWLNIKEYNYVVIDVDQRTGKAYIDCSLNRDTRNFVNKKSPFVMLIKQNKYYEPLYYVKTAANEDVQSNYRFNYNDKIHQTVGKLLSFYFNNCSSVKQSQLTMEVDMFLESIGYKPKYYVIDYSFRLAGIVLVNNLYIPLEAKRDVYLLRGLRFVYSSDVVTYKCLESKEEIKKVFNHLKDKYGGFYEIQSFLEDDGILRGVTLKNNTFVPLNVKNSSVLFKDYLDDLYIFTGEQEIDERKSLVSALIEKNDRLSKSIKMIEEKMDMSTRMELMFLQDKRNPIPTDFKRKKLLTLLKKYVEKNSQKDMLEIADKFLNMFFDSRKKLVRKFSSAPDEIIFDYNDIQDGKLVEIVEKAKNPYKLFHSKLDDMLDEFVFEEENVANEFADFINADSTFSEVPAKYGSIQYRKILKSFSVLDNDKNIIYKLIEAASRVTMKVPIAINTLKSAVKTNIIKDYKSNNIQDMFDNASFAHHLKKMKLEDPTLDQVLEIMSSMYYRPSIYELKILARLANVNFIVIGRKTLKNPDGIFEVIFTNSPYYIFFMQNFDRKNVVDNFQVIVKNKTDILLSKNDLPTDIIVMINNKLAKTK</sequence>
<reference evidence="1" key="1">
    <citation type="journal article" date="2020" name="Nature">
        <title>Giant virus diversity and host interactions through global metagenomics.</title>
        <authorList>
            <person name="Schulz F."/>
            <person name="Roux S."/>
            <person name="Paez-Espino D."/>
            <person name="Jungbluth S."/>
            <person name="Walsh D.A."/>
            <person name="Denef V.J."/>
            <person name="McMahon K.D."/>
            <person name="Konstantinidis K.T."/>
            <person name="Eloe-Fadrosh E.A."/>
            <person name="Kyrpides N.C."/>
            <person name="Woyke T."/>
        </authorList>
    </citation>
    <scope>NUCLEOTIDE SEQUENCE</scope>
    <source>
        <strain evidence="1">GVMAG-M-3300010354-11</strain>
    </source>
</reference>
<dbReference type="EMBL" id="MN739142">
    <property type="protein sequence ID" value="QHS90642.1"/>
    <property type="molecule type" value="Genomic_DNA"/>
</dbReference>
<name>A0A6C0BF83_9ZZZZ</name>
<evidence type="ECO:0000313" key="1">
    <source>
        <dbReference type="EMBL" id="QHS90642.1"/>
    </source>
</evidence>
<organism evidence="1">
    <name type="scientific">viral metagenome</name>
    <dbReference type="NCBI Taxonomy" id="1070528"/>
    <lineage>
        <taxon>unclassified sequences</taxon>
        <taxon>metagenomes</taxon>
        <taxon>organismal metagenomes</taxon>
    </lineage>
</organism>